<dbReference type="GO" id="GO:0005524">
    <property type="term" value="F:ATP binding"/>
    <property type="evidence" value="ECO:0007669"/>
    <property type="project" value="UniProtKB-KW"/>
</dbReference>
<dbReference type="PANTHER" id="PTHR32309">
    <property type="entry name" value="TYROSINE-PROTEIN KINASE"/>
    <property type="match status" value="1"/>
</dbReference>
<reference evidence="11 12" key="1">
    <citation type="journal article" date="2018" name="J. Microbiol.">
        <title>Leifsonia flava sp. nov., a novel actinobacterium isolated from the rhizosphere of Aquilegia viridiflora.</title>
        <authorList>
            <person name="Cai Y."/>
            <person name="Tao W.Z."/>
            <person name="Ma Y.J."/>
            <person name="Cheng J."/>
            <person name="Zhang M.Y."/>
            <person name="Zhang Y.X."/>
        </authorList>
    </citation>
    <scope>NUCLEOTIDE SEQUENCE [LARGE SCALE GENOMIC DNA]</scope>
    <source>
        <strain evidence="11 12">SYP-B2174</strain>
    </source>
</reference>
<dbReference type="Pfam" id="PF10609">
    <property type="entry name" value="ParA"/>
    <property type="match status" value="1"/>
</dbReference>
<gene>
    <name evidence="11" type="ORF">E4M00_13060</name>
</gene>
<keyword evidence="4 9" id="KW-0812">Transmembrane</keyword>
<dbReference type="InterPro" id="IPR003856">
    <property type="entry name" value="LPS_length_determ_N"/>
</dbReference>
<dbReference type="GO" id="GO:0005886">
    <property type="term" value="C:plasma membrane"/>
    <property type="evidence" value="ECO:0007669"/>
    <property type="project" value="UniProtKB-SubCell"/>
</dbReference>
<dbReference type="InterPro" id="IPR033756">
    <property type="entry name" value="YlxH/NBP35"/>
</dbReference>
<evidence type="ECO:0000256" key="9">
    <source>
        <dbReference type="SAM" id="Phobius"/>
    </source>
</evidence>
<feature type="transmembrane region" description="Helical" evidence="9">
    <location>
        <begin position="14"/>
        <end position="34"/>
    </location>
</feature>
<comment type="caution">
    <text evidence="11">The sequence shown here is derived from an EMBL/GenBank/DDBJ whole genome shotgun (WGS) entry which is preliminary data.</text>
</comment>
<dbReference type="Proteomes" id="UP000298127">
    <property type="component" value="Unassembled WGS sequence"/>
</dbReference>
<feature type="transmembrane region" description="Helical" evidence="9">
    <location>
        <begin position="173"/>
        <end position="197"/>
    </location>
</feature>
<name>A0A4Y9QY42_9MICO</name>
<dbReference type="PANTHER" id="PTHR32309:SF13">
    <property type="entry name" value="FERRIC ENTEROBACTIN TRANSPORT PROTEIN FEPE"/>
    <property type="match status" value="1"/>
</dbReference>
<dbReference type="CDD" id="cd05387">
    <property type="entry name" value="BY-kinase"/>
    <property type="match status" value="1"/>
</dbReference>
<dbReference type="InterPro" id="IPR027417">
    <property type="entry name" value="P-loop_NTPase"/>
</dbReference>
<evidence type="ECO:0000256" key="8">
    <source>
        <dbReference type="ARBA" id="ARBA00023136"/>
    </source>
</evidence>
<evidence type="ECO:0000313" key="12">
    <source>
        <dbReference type="Proteomes" id="UP000298127"/>
    </source>
</evidence>
<dbReference type="SUPFAM" id="SSF52540">
    <property type="entry name" value="P-loop containing nucleoside triphosphate hydrolases"/>
    <property type="match status" value="1"/>
</dbReference>
<keyword evidence="8 9" id="KW-0472">Membrane</keyword>
<evidence type="ECO:0000256" key="2">
    <source>
        <dbReference type="ARBA" id="ARBA00006683"/>
    </source>
</evidence>
<dbReference type="RefSeq" id="WP_135120936.1">
    <property type="nucleotide sequence ID" value="NZ_SPQZ01000004.1"/>
</dbReference>
<evidence type="ECO:0000256" key="1">
    <source>
        <dbReference type="ARBA" id="ARBA00004651"/>
    </source>
</evidence>
<sequence length="441" mass="44714">MDFKQTIRVIRRQWIPVVVTILAGILAAIAYVAVAPAQYTTQTKLLLEPTGGTGTAQELVAGNNLLVQQVGTFTQLASTPVVLQPVIDELGLDTTADKLADKVSVASVGLSALIAIEATADTPEGAVDLGNAVAASLSDQIESSGSSTSPAAISVSVVQEPVAPASPSSPNTILAILIGLFGGLAVAFIIVVLAELLNTRVRNGRDIAKATDAAYLGRVPAERSLSRKPVPSLTAPSGRFAEAVRIIRTKVVASISASTAPVVVISSPGLGDGKSTIAANLAVALAEGGLQVALIDGDLRSPSTARLFGIRSKAGLSNALLAGVAPESITRSEVATGLTVITTDAVEAGTSDVLSSERTNAVITALAADVDIVILDAGPLLANSDGLALSEVADGYVVVARAGRTRADELRQAVDSLEDVGAEVYGVVLTAAPVRGADARD</sequence>
<comment type="similarity">
    <text evidence="2">Belongs to the CpsC/CapA family.</text>
</comment>
<accession>A0A4Y9QY42</accession>
<dbReference type="InterPro" id="IPR005702">
    <property type="entry name" value="Wzc-like_C"/>
</dbReference>
<dbReference type="Gene3D" id="3.40.50.300">
    <property type="entry name" value="P-loop containing nucleotide triphosphate hydrolases"/>
    <property type="match status" value="1"/>
</dbReference>
<evidence type="ECO:0000313" key="11">
    <source>
        <dbReference type="EMBL" id="TFV96980.1"/>
    </source>
</evidence>
<evidence type="ECO:0000256" key="7">
    <source>
        <dbReference type="ARBA" id="ARBA00022989"/>
    </source>
</evidence>
<evidence type="ECO:0000256" key="3">
    <source>
        <dbReference type="ARBA" id="ARBA00022475"/>
    </source>
</evidence>
<dbReference type="InterPro" id="IPR050445">
    <property type="entry name" value="Bact_polysacc_biosynth/exp"/>
</dbReference>
<dbReference type="AlphaFoldDB" id="A0A4Y9QY42"/>
<dbReference type="EMBL" id="SPQZ01000004">
    <property type="protein sequence ID" value="TFV96980.1"/>
    <property type="molecule type" value="Genomic_DNA"/>
</dbReference>
<evidence type="ECO:0000256" key="5">
    <source>
        <dbReference type="ARBA" id="ARBA00022741"/>
    </source>
</evidence>
<keyword evidence="5" id="KW-0547">Nucleotide-binding</keyword>
<evidence type="ECO:0000256" key="4">
    <source>
        <dbReference type="ARBA" id="ARBA00022692"/>
    </source>
</evidence>
<keyword evidence="6" id="KW-0067">ATP-binding</keyword>
<protein>
    <recommendedName>
        <fullName evidence="10">Polysaccharide chain length determinant N-terminal domain-containing protein</fullName>
    </recommendedName>
</protein>
<proteinExistence type="inferred from homology"/>
<evidence type="ECO:0000256" key="6">
    <source>
        <dbReference type="ARBA" id="ARBA00022840"/>
    </source>
</evidence>
<keyword evidence="7 9" id="KW-1133">Transmembrane helix</keyword>
<comment type="subcellular location">
    <subcellularLocation>
        <location evidence="1">Cell membrane</location>
        <topology evidence="1">Multi-pass membrane protein</topology>
    </subcellularLocation>
</comment>
<feature type="domain" description="Polysaccharide chain length determinant N-terminal" evidence="10">
    <location>
        <begin position="1"/>
        <end position="90"/>
    </location>
</feature>
<keyword evidence="12" id="KW-1185">Reference proteome</keyword>
<evidence type="ECO:0000259" key="10">
    <source>
        <dbReference type="Pfam" id="PF02706"/>
    </source>
</evidence>
<organism evidence="11 12">
    <name type="scientific">Orlajensenia leifsoniae</name>
    <dbReference type="NCBI Taxonomy" id="2561933"/>
    <lineage>
        <taxon>Bacteria</taxon>
        <taxon>Bacillati</taxon>
        <taxon>Actinomycetota</taxon>
        <taxon>Actinomycetes</taxon>
        <taxon>Micrococcales</taxon>
        <taxon>Microbacteriaceae</taxon>
        <taxon>Orlajensenia</taxon>
    </lineage>
</organism>
<keyword evidence="3" id="KW-1003">Cell membrane</keyword>
<dbReference type="Pfam" id="PF02706">
    <property type="entry name" value="Wzz"/>
    <property type="match status" value="1"/>
</dbReference>